<dbReference type="VEuPathDB" id="FungiDB:MSYG_1661"/>
<dbReference type="GO" id="GO:0005737">
    <property type="term" value="C:cytoplasm"/>
    <property type="evidence" value="ECO:0007669"/>
    <property type="project" value="TreeGrafter"/>
</dbReference>
<name>A0A1M8A4C3_MALS4</name>
<dbReference type="OMA" id="IRTQFRV"/>
<dbReference type="PROSITE" id="PS50211">
    <property type="entry name" value="DENN"/>
    <property type="match status" value="1"/>
</dbReference>
<dbReference type="PANTHER" id="PTHR31017:SF1">
    <property type="entry name" value="LATE SECRETORY PATHWAY PROTEIN AVL9 HOMOLOG"/>
    <property type="match status" value="1"/>
</dbReference>
<proteinExistence type="inferred from homology"/>
<keyword evidence="4" id="KW-1185">Reference proteome</keyword>
<sequence>MQTTEWGDCGMKSPLEQKKNASHIIIGVVVVDFNHLVGPQIEQSYPRHLQENEALGSQLPFMALPDGSHMSGEDYCYFHLHCESIQHDTIFGISYNRQIMSDQLINKGSQVTRSMVQKAVVILATQPIFGPMRAKLSMVTQAYFDQRDLNNMQILEEFYDNLESGLACAMEIQKDNHKLDANNTLYMGTSLRELVYKWRFKVLMLMKLLLLQRRTMFFGYPVEHLCTLQYNLVSLIPALLPSLQDAAVPELNTCSEGRSKAESLKMTDRQSLLSYMGLPLPLFSKDAFFQPYCPLQQMEMLSSPSWLIGTTNRIFKHQRTNCPDVVVELESMQIQVQDPSLNSLIALTPADRRWMDGIIQVVQETWNHADPGQPDQMQYEGSDDYIRARFEEYVFGLLSAAKYLHLNPHGSDVAVVQSFGGEFLDAFCQSRVFKQWNSYTDDTLCDLISHQHPFTGKTTTITDMALRLQAGLHDLHLEENWAPTKEALTAALQAGSSSLSKVTSSWRQDLGRLASSSVWSSPRATFDESREAVDGASSSPEGKIRPSALEVTRAQGTAAISQIGSFLSTRRRTWYDALQGRSTSNQKS</sequence>
<dbReference type="InterPro" id="IPR018307">
    <property type="entry name" value="ABL9/DENND6_dom"/>
</dbReference>
<accession>A0A1M8A4C3</accession>
<protein>
    <submittedName>
        <fullName evidence="3">Similar to S.cerevisiae protein AVL9 (Conserved protein involved in exocytic transport from the Golgi)</fullName>
    </submittedName>
</protein>
<dbReference type="InterPro" id="IPR037516">
    <property type="entry name" value="Tripartite_DENN"/>
</dbReference>
<dbReference type="OrthoDB" id="26278at2759"/>
<reference evidence="4" key="1">
    <citation type="journal article" date="2017" name="Nucleic Acids Res.">
        <title>Proteogenomics produces comprehensive and highly accurate protein-coding gene annotation in a complete genome assembly of Malassezia sympodialis.</title>
        <authorList>
            <person name="Zhu Y."/>
            <person name="Engstroem P.G."/>
            <person name="Tellgren-Roth C."/>
            <person name="Baudo C.D."/>
            <person name="Kennell J.C."/>
            <person name="Sun S."/>
            <person name="Billmyre R.B."/>
            <person name="Schroeder M.S."/>
            <person name="Andersson A."/>
            <person name="Holm T."/>
            <person name="Sigurgeirsson B."/>
            <person name="Wu G."/>
            <person name="Sankaranarayanan S.R."/>
            <person name="Siddharthan R."/>
            <person name="Sanyal K."/>
            <person name="Lundeberg J."/>
            <person name="Nystedt B."/>
            <person name="Boekhout T."/>
            <person name="Dawson T.L. Jr."/>
            <person name="Heitman J."/>
            <person name="Scheynius A."/>
            <person name="Lehtioe J."/>
        </authorList>
    </citation>
    <scope>NUCLEOTIDE SEQUENCE [LARGE SCALE GENOMIC DNA]</scope>
    <source>
        <strain evidence="4">ATCC 42132</strain>
    </source>
</reference>
<feature type="domain" description="UDENN" evidence="2">
    <location>
        <begin position="26"/>
        <end position="460"/>
    </location>
</feature>
<gene>
    <name evidence="3" type="ORF">MSYG_1661</name>
</gene>
<organism evidence="3 4">
    <name type="scientific">Malassezia sympodialis (strain ATCC 42132)</name>
    <name type="common">Atopic eczema-associated yeast</name>
    <dbReference type="NCBI Taxonomy" id="1230383"/>
    <lineage>
        <taxon>Eukaryota</taxon>
        <taxon>Fungi</taxon>
        <taxon>Dikarya</taxon>
        <taxon>Basidiomycota</taxon>
        <taxon>Ustilaginomycotina</taxon>
        <taxon>Malasseziomycetes</taxon>
        <taxon>Malasseziales</taxon>
        <taxon>Malasseziaceae</taxon>
        <taxon>Malassezia</taxon>
    </lineage>
</organism>
<evidence type="ECO:0000256" key="1">
    <source>
        <dbReference type="ARBA" id="ARBA00038178"/>
    </source>
</evidence>
<evidence type="ECO:0000313" key="4">
    <source>
        <dbReference type="Proteomes" id="UP000186303"/>
    </source>
</evidence>
<dbReference type="InterPro" id="IPR051731">
    <property type="entry name" value="DENND11/AVL9_GEFs"/>
</dbReference>
<evidence type="ECO:0000313" key="3">
    <source>
        <dbReference type="EMBL" id="SHO77320.1"/>
    </source>
</evidence>
<dbReference type="AlphaFoldDB" id="A0A1M8A4C3"/>
<comment type="similarity">
    <text evidence="1">Belongs to the AVL9 family.</text>
</comment>
<evidence type="ECO:0000259" key="2">
    <source>
        <dbReference type="PROSITE" id="PS50211"/>
    </source>
</evidence>
<dbReference type="EMBL" id="LT671822">
    <property type="protein sequence ID" value="SHO77320.1"/>
    <property type="molecule type" value="Genomic_DNA"/>
</dbReference>
<dbReference type="Proteomes" id="UP000186303">
    <property type="component" value="Chromosome 2"/>
</dbReference>
<dbReference type="PANTHER" id="PTHR31017">
    <property type="entry name" value="LATE SECRETORY PATHWAY PROTEIN AVL9-RELATED"/>
    <property type="match status" value="1"/>
</dbReference>
<dbReference type="Pfam" id="PF09794">
    <property type="entry name" value="Avl9"/>
    <property type="match status" value="1"/>
</dbReference>